<dbReference type="EMBL" id="GU474881">
    <property type="protein sequence ID" value="ADI18092.1"/>
    <property type="molecule type" value="Genomic_DNA"/>
</dbReference>
<accession>E0XUK1</accession>
<dbReference type="AlphaFoldDB" id="E0XUK1"/>
<name>E0XUK1_9BACT</name>
<proteinExistence type="predicted"/>
<reference evidence="1" key="1">
    <citation type="journal article" date="2011" name="Environ. Microbiol.">
        <title>Time-series analyses of Monterey Bay coastal microbial picoplankton using a 'genome proxy' microarray.</title>
        <authorList>
            <person name="Rich V.I."/>
            <person name="Pham V.D."/>
            <person name="Eppley J."/>
            <person name="Shi Y."/>
            <person name="DeLong E.F."/>
        </authorList>
    </citation>
    <scope>NUCLEOTIDE SEQUENCE</scope>
</reference>
<protein>
    <submittedName>
        <fullName evidence="1">Uncharacterized protein</fullName>
    </submittedName>
</protein>
<sequence>MARALKLWELRLRGNGQTVVTGGPTRIDSVVSEVLTSITMKGVERNVAALTRGSC</sequence>
<organism evidence="1">
    <name type="scientific">uncultured Acidobacteriales bacterium HF0200_23L05</name>
    <dbReference type="NCBI Taxonomy" id="710732"/>
    <lineage>
        <taxon>Bacteria</taxon>
        <taxon>Pseudomonadati</taxon>
        <taxon>Acidobacteriota</taxon>
        <taxon>Terriglobia</taxon>
        <taxon>Terriglobales</taxon>
        <taxon>environmental samples</taxon>
    </lineage>
</organism>
<evidence type="ECO:0000313" key="1">
    <source>
        <dbReference type="EMBL" id="ADI18092.1"/>
    </source>
</evidence>